<evidence type="ECO:0000259" key="2">
    <source>
        <dbReference type="Pfam" id="PF00534"/>
    </source>
</evidence>
<dbReference type="PANTHER" id="PTHR12526">
    <property type="entry name" value="GLYCOSYLTRANSFERASE"/>
    <property type="match status" value="1"/>
</dbReference>
<protein>
    <submittedName>
        <fullName evidence="3">Glycosyltransferase</fullName>
        <ecNumber evidence="3">2.4.-.-</ecNumber>
    </submittedName>
</protein>
<dbReference type="InterPro" id="IPR001296">
    <property type="entry name" value="Glyco_trans_1"/>
</dbReference>
<keyword evidence="3" id="KW-0328">Glycosyltransferase</keyword>
<evidence type="ECO:0000313" key="3">
    <source>
        <dbReference type="EMBL" id="MBT1540844.1"/>
    </source>
</evidence>
<reference evidence="3" key="1">
    <citation type="submission" date="2021-05" db="EMBL/GenBank/DDBJ databases">
        <title>Whole genome sequence of Curtobacterium flaccumfaciens pv. flaccumfaciens strain CFBP 3417.</title>
        <authorList>
            <person name="Osdaghi E."/>
            <person name="Taghouti G."/>
            <person name="Portier P."/>
            <person name="Fazliarab A."/>
            <person name="Taghavi S.M."/>
            <person name="Briand M."/>
            <person name="Le-Saux M."/>
            <person name="Jacques M.-A."/>
        </authorList>
    </citation>
    <scope>NUCLEOTIDE SEQUENCE</scope>
    <source>
        <strain evidence="3">CFBP 3417</strain>
    </source>
</reference>
<proteinExistence type="predicted"/>
<dbReference type="Gene3D" id="3.40.50.2000">
    <property type="entry name" value="Glycogen Phosphorylase B"/>
    <property type="match status" value="2"/>
</dbReference>
<accession>A0A9Q2ZLU2</accession>
<dbReference type="SUPFAM" id="SSF53756">
    <property type="entry name" value="UDP-Glycosyltransferase/glycogen phosphorylase"/>
    <property type="match status" value="1"/>
</dbReference>
<dbReference type="GO" id="GO:0016757">
    <property type="term" value="F:glycosyltransferase activity"/>
    <property type="evidence" value="ECO:0007669"/>
    <property type="project" value="UniProtKB-KW"/>
</dbReference>
<dbReference type="Proteomes" id="UP000709437">
    <property type="component" value="Unassembled WGS sequence"/>
</dbReference>
<comment type="caution">
    <text evidence="3">The sequence shown here is derived from an EMBL/GenBank/DDBJ whole genome shotgun (WGS) entry which is preliminary data.</text>
</comment>
<evidence type="ECO:0000256" key="1">
    <source>
        <dbReference type="ARBA" id="ARBA00022679"/>
    </source>
</evidence>
<gene>
    <name evidence="3" type="ORF">KK103_03655</name>
</gene>
<dbReference type="PANTHER" id="PTHR12526:SF584">
    <property type="entry name" value="GLYCOSYLTRANSFERASE"/>
    <property type="match status" value="1"/>
</dbReference>
<dbReference type="Pfam" id="PF00534">
    <property type="entry name" value="Glycos_transf_1"/>
    <property type="match status" value="1"/>
</dbReference>
<evidence type="ECO:0000313" key="4">
    <source>
        <dbReference type="Proteomes" id="UP000709437"/>
    </source>
</evidence>
<organism evidence="3 4">
    <name type="scientific">Curtobacterium flaccumfaciens pv. flaccumfaciens</name>
    <dbReference type="NCBI Taxonomy" id="138532"/>
    <lineage>
        <taxon>Bacteria</taxon>
        <taxon>Bacillati</taxon>
        <taxon>Actinomycetota</taxon>
        <taxon>Actinomycetes</taxon>
        <taxon>Micrococcales</taxon>
        <taxon>Microbacteriaceae</taxon>
        <taxon>Curtobacterium</taxon>
    </lineage>
</organism>
<feature type="domain" description="Glycosyl transferase family 1" evidence="2">
    <location>
        <begin position="219"/>
        <end position="346"/>
    </location>
</feature>
<keyword evidence="1 3" id="KW-0808">Transferase</keyword>
<dbReference type="EC" id="2.4.-.-" evidence="3"/>
<dbReference type="EMBL" id="JAHEWX010000003">
    <property type="protein sequence ID" value="MBT1540844.1"/>
    <property type="molecule type" value="Genomic_DNA"/>
</dbReference>
<sequence length="384" mass="41674">MPHERRKELAMRGLLVHEWIEAVGGAERVLDAMADEYPDADLFGLWNDAPGRYPGRRVIESALAPTPLRGRKALAVPFLPALWSHGLRDLGPYDWALVSSHLFAHQARVPGVDPERQFTYVHTPARYLWNPELDARGSSVAARVAGPALRAVDRRRGGALRHVAANSRFVQQRIRASWDVDAVVIHPPVGVERLTAVDDWAQVLDDRERALLESLPAGFLLGASRFVPYKRLDVVIEAGRASARPVVLAGDGPDLERLRALAADSDVDVRIVVRPSDALLAALLQRAAVYVFPPVEDFGIMPVEAMALGTPVVVNAVGGACDSVEPGRSGVVLHDFAPSTIRSAVETAAALDGADCRARADTFSTTRFRREIGAWTGIPSAVRS</sequence>
<name>A0A9Q2ZLU2_9MICO</name>
<dbReference type="AlphaFoldDB" id="A0A9Q2ZLU2"/>